<sequence>MSHPSRRNRRPLTKSMLLPLPSVDVRRLSLRFHLALAAMSSGHGSGDQFMTLLGTIYIAFFLRDIEVGDVDRGLYKRAEEALEQCMQRVEQGQPWMLLADERVAIEEMVTFHDTQLLIAPAHRYADAWERVRCVVEQGRPSPIPV</sequence>
<dbReference type="Proteomes" id="UP000298234">
    <property type="component" value="Unassembled WGS sequence"/>
</dbReference>
<gene>
    <name evidence="1" type="ORF">E3D37_40525</name>
</gene>
<reference evidence="1 2" key="1">
    <citation type="submission" date="2019-03" db="EMBL/GenBank/DDBJ databases">
        <title>Burkholderia cepacia outbreak.</title>
        <authorList>
            <person name="Farzana R."/>
            <person name="Walsh T.R."/>
        </authorList>
    </citation>
    <scope>NUCLEOTIDE SEQUENCE [LARGE SCALE GENOMIC DNA]</scope>
    <source>
        <strain evidence="2">d13</strain>
    </source>
</reference>
<comment type="caution">
    <text evidence="1">The sequence shown here is derived from an EMBL/GenBank/DDBJ whole genome shotgun (WGS) entry which is preliminary data.</text>
</comment>
<evidence type="ECO:0000313" key="1">
    <source>
        <dbReference type="EMBL" id="TEU33642.1"/>
    </source>
</evidence>
<accession>A0AAX2REM8</accession>
<evidence type="ECO:0008006" key="3">
    <source>
        <dbReference type="Google" id="ProtNLM"/>
    </source>
</evidence>
<dbReference type="EMBL" id="SNSQ01000082">
    <property type="protein sequence ID" value="TEU33642.1"/>
    <property type="molecule type" value="Genomic_DNA"/>
</dbReference>
<dbReference type="AlphaFoldDB" id="A0AAX2REM8"/>
<proteinExistence type="predicted"/>
<organism evidence="1 2">
    <name type="scientific">Burkholderia cepacia</name>
    <name type="common">Pseudomonas cepacia</name>
    <dbReference type="NCBI Taxonomy" id="292"/>
    <lineage>
        <taxon>Bacteria</taxon>
        <taxon>Pseudomonadati</taxon>
        <taxon>Pseudomonadota</taxon>
        <taxon>Betaproteobacteria</taxon>
        <taxon>Burkholderiales</taxon>
        <taxon>Burkholderiaceae</taxon>
        <taxon>Burkholderia</taxon>
        <taxon>Burkholderia cepacia complex</taxon>
    </lineage>
</organism>
<name>A0AAX2REM8_BURCE</name>
<evidence type="ECO:0000313" key="2">
    <source>
        <dbReference type="Proteomes" id="UP000298234"/>
    </source>
</evidence>
<protein>
    <recommendedName>
        <fullName evidence="3">Fis family transcriptional regulator</fullName>
    </recommendedName>
</protein>